<feature type="signal peptide" evidence="1">
    <location>
        <begin position="1"/>
        <end position="20"/>
    </location>
</feature>
<evidence type="ECO:0008006" key="4">
    <source>
        <dbReference type="Google" id="ProtNLM"/>
    </source>
</evidence>
<evidence type="ECO:0000256" key="1">
    <source>
        <dbReference type="SAM" id="SignalP"/>
    </source>
</evidence>
<name>A0A1G6Q0I0_9GAMM</name>
<keyword evidence="1" id="KW-0732">Signal</keyword>
<feature type="chain" id="PRO_5017188613" description="Lipoprotein" evidence="1">
    <location>
        <begin position="21"/>
        <end position="149"/>
    </location>
</feature>
<dbReference type="EMBL" id="FMYO01000016">
    <property type="protein sequence ID" value="SDC85296.1"/>
    <property type="molecule type" value="Genomic_DNA"/>
</dbReference>
<dbReference type="AlphaFoldDB" id="A0A1G6Q0I0"/>
<reference evidence="3" key="1">
    <citation type="submission" date="2016-09" db="EMBL/GenBank/DDBJ databases">
        <authorList>
            <person name="Varghese N."/>
            <person name="Submissions S."/>
        </authorList>
    </citation>
    <scope>NUCLEOTIDE SEQUENCE [LARGE SCALE GENOMIC DNA]</scope>
    <source>
        <strain evidence="3">ANC 4667</strain>
    </source>
</reference>
<gene>
    <name evidence="2" type="ORF">SAMN05421732_11610</name>
</gene>
<sequence length="149" mass="15596">MKRIALPVFAFLSVLLTACGGSGSGDYFNSSYEKTFSFGNQTYICRSEKAADACGGTNQDCSACELESPSSVVITQLCAQPVTNTHKVTVNGCVVQLSNDTQTGLCTAEGLRLLSGTNLTRQQVNAGALFPTGSVNIPVGNLIETITCN</sequence>
<evidence type="ECO:0000313" key="3">
    <source>
        <dbReference type="Proteomes" id="UP000243468"/>
    </source>
</evidence>
<dbReference type="RefSeq" id="WP_092820998.1">
    <property type="nucleotide sequence ID" value="NZ_BAABKJ010000013.1"/>
</dbReference>
<dbReference type="STRING" id="1226327.SAMN05421732_11610"/>
<proteinExistence type="predicted"/>
<keyword evidence="3" id="KW-1185">Reference proteome</keyword>
<dbReference type="Proteomes" id="UP000243468">
    <property type="component" value="Unassembled WGS sequence"/>
</dbReference>
<evidence type="ECO:0000313" key="2">
    <source>
        <dbReference type="EMBL" id="SDC85296.1"/>
    </source>
</evidence>
<dbReference type="OrthoDB" id="6712035at2"/>
<accession>A0A1G6Q0I0</accession>
<dbReference type="PROSITE" id="PS51257">
    <property type="entry name" value="PROKAR_LIPOPROTEIN"/>
    <property type="match status" value="1"/>
</dbReference>
<protein>
    <recommendedName>
        <fullName evidence="4">Lipoprotein</fullName>
    </recommendedName>
</protein>
<organism evidence="2 3">
    <name type="scientific">Acinetobacter kookii</name>
    <dbReference type="NCBI Taxonomy" id="1226327"/>
    <lineage>
        <taxon>Bacteria</taxon>
        <taxon>Pseudomonadati</taxon>
        <taxon>Pseudomonadota</taxon>
        <taxon>Gammaproteobacteria</taxon>
        <taxon>Moraxellales</taxon>
        <taxon>Moraxellaceae</taxon>
        <taxon>Acinetobacter</taxon>
    </lineage>
</organism>